<evidence type="ECO:0000256" key="11">
    <source>
        <dbReference type="PROSITE-ProRule" id="PRU00124"/>
    </source>
</evidence>
<dbReference type="EMBL" id="ABJB010356560">
    <property type="status" value="NOT_ANNOTATED_CDS"/>
    <property type="molecule type" value="Genomic_DNA"/>
</dbReference>
<proteinExistence type="predicted"/>
<dbReference type="EnsemblMetazoa" id="ISCW017311-RA">
    <property type="protein sequence ID" value="ISCW017311-PA"/>
    <property type="gene ID" value="ISCW017311"/>
</dbReference>
<dbReference type="InterPro" id="IPR036055">
    <property type="entry name" value="LDL_receptor-like_sf"/>
</dbReference>
<dbReference type="HOGENOM" id="CLU_085098_1_0_1"/>
<dbReference type="VEuPathDB" id="VectorBase:ISCI013413"/>
<dbReference type="PANTHER" id="PTHR22722">
    <property type="entry name" value="LOW-DENSITY LIPOPROTEIN RECEPTOR-RELATED PROTEIN 2-RELATED"/>
    <property type="match status" value="1"/>
</dbReference>
<keyword evidence="6" id="KW-1133">Transmembrane helix</keyword>
<keyword evidence="7" id="KW-0472">Membrane</keyword>
<evidence type="ECO:0000256" key="4">
    <source>
        <dbReference type="ARBA" id="ARBA00022729"/>
    </source>
</evidence>
<keyword evidence="12" id="KW-0378">Hydrolase</keyword>
<dbReference type="Pfam" id="PF00057">
    <property type="entry name" value="Ldl_recept_a"/>
    <property type="match status" value="4"/>
</dbReference>
<dbReference type="EMBL" id="DS668046">
    <property type="protein sequence ID" value="EEC03402.1"/>
    <property type="molecule type" value="Genomic_DNA"/>
</dbReference>
<dbReference type="CDD" id="cd00112">
    <property type="entry name" value="LDLa"/>
    <property type="match status" value="4"/>
</dbReference>
<dbReference type="SUPFAM" id="SSF57424">
    <property type="entry name" value="LDL receptor-like module"/>
    <property type="match status" value="4"/>
</dbReference>
<gene>
    <name evidence="12" type="ORF">IscW_ISCW017311</name>
</gene>
<evidence type="ECO:0000256" key="9">
    <source>
        <dbReference type="ARBA" id="ARBA00023170"/>
    </source>
</evidence>
<evidence type="ECO:0000256" key="3">
    <source>
        <dbReference type="ARBA" id="ARBA00022692"/>
    </source>
</evidence>
<comment type="subcellular location">
    <subcellularLocation>
        <location evidence="2">Endomembrane system</location>
    </subcellularLocation>
    <subcellularLocation>
        <location evidence="1">Membrane</location>
        <topology evidence="1">Single-pass membrane protein</topology>
    </subcellularLocation>
</comment>
<dbReference type="SMART" id="SM00192">
    <property type="entry name" value="LDLa"/>
    <property type="match status" value="4"/>
</dbReference>
<feature type="non-terminal residue" evidence="12">
    <location>
        <position position="199"/>
    </location>
</feature>
<dbReference type="STRING" id="6945.B7P9Y0"/>
<keyword evidence="4" id="KW-0732">Signal</keyword>
<reference evidence="12 14" key="1">
    <citation type="submission" date="2008-03" db="EMBL/GenBank/DDBJ databases">
        <title>Annotation of Ixodes scapularis.</title>
        <authorList>
            <consortium name="Ixodes scapularis Genome Project Consortium"/>
            <person name="Caler E."/>
            <person name="Hannick L.I."/>
            <person name="Bidwell S."/>
            <person name="Joardar V."/>
            <person name="Thiagarajan M."/>
            <person name="Amedeo P."/>
            <person name="Galinsky K.J."/>
            <person name="Schobel S."/>
            <person name="Inman J."/>
            <person name="Hostetler J."/>
            <person name="Miller J."/>
            <person name="Hammond M."/>
            <person name="Megy K."/>
            <person name="Lawson D."/>
            <person name="Kodira C."/>
            <person name="Sutton G."/>
            <person name="Meyer J."/>
            <person name="Hill C.A."/>
            <person name="Birren B."/>
            <person name="Nene V."/>
            <person name="Collins F."/>
            <person name="Alarcon-Chaidez F."/>
            <person name="Wikel S."/>
            <person name="Strausberg R."/>
        </authorList>
    </citation>
    <scope>NUCLEOTIDE SEQUENCE [LARGE SCALE GENOMIC DNA]</scope>
    <source>
        <strain evidence="14">Wikel</strain>
        <strain evidence="12">Wikel colony</strain>
    </source>
</reference>
<evidence type="ECO:0000256" key="8">
    <source>
        <dbReference type="ARBA" id="ARBA00023157"/>
    </source>
</evidence>
<dbReference type="VEuPathDB" id="VectorBase:ISCW017311"/>
<dbReference type="PRINTS" id="PR00261">
    <property type="entry name" value="LDLRECEPTOR"/>
</dbReference>
<sequence length="199" mass="22203">TEVPVLGNRNCRVTEFPCSSTGTCIPAQWRCDGTADCEDGSDEINCKDCRSREFACKTTGECIPMRWLCDGSEDCEDGSDEEMCHVPMTCKLDQFRCVDNGECIPAKWKCDGNEDCTDGSDESKCSETPFSPTRVPFLFLLLLFFPIHDEVIYTARTTFPDCPEDYFKCKTGGACIMNLLVCDDEEDCKDGSDEQNCGE</sequence>
<dbReference type="Proteomes" id="UP000001555">
    <property type="component" value="Unassembled WGS sequence"/>
</dbReference>
<dbReference type="InterPro" id="IPR002172">
    <property type="entry name" value="LDrepeatLR_classA_rpt"/>
</dbReference>
<dbReference type="FunFam" id="4.10.400.10:FF:000045">
    <property type="entry name" value="Low-density lipoprotein receptor-related protein 2"/>
    <property type="match status" value="1"/>
</dbReference>
<feature type="disulfide bond" evidence="11">
    <location>
        <begin position="31"/>
        <end position="46"/>
    </location>
</feature>
<dbReference type="InterPro" id="IPR023415">
    <property type="entry name" value="LDLR_class-A_CS"/>
</dbReference>
<dbReference type="InterPro" id="IPR051221">
    <property type="entry name" value="LDLR-related"/>
</dbReference>
<dbReference type="GO" id="GO:0016020">
    <property type="term" value="C:membrane"/>
    <property type="evidence" value="ECO:0007669"/>
    <property type="project" value="UniProtKB-SubCell"/>
</dbReference>
<evidence type="ECO:0000256" key="6">
    <source>
        <dbReference type="ARBA" id="ARBA00022989"/>
    </source>
</evidence>
<reference evidence="13" key="2">
    <citation type="submission" date="2020-05" db="UniProtKB">
        <authorList>
            <consortium name="EnsemblMetazoa"/>
        </authorList>
    </citation>
    <scope>IDENTIFICATION</scope>
    <source>
        <strain evidence="13">wikel</strain>
    </source>
</reference>
<feature type="disulfide bond" evidence="11">
    <location>
        <begin position="110"/>
        <end position="125"/>
    </location>
</feature>
<keyword evidence="3" id="KW-0812">Transmembrane</keyword>
<dbReference type="PROSITE" id="PS01209">
    <property type="entry name" value="LDLRA_1"/>
    <property type="match status" value="3"/>
</dbReference>
<feature type="non-terminal residue" evidence="12">
    <location>
        <position position="1"/>
    </location>
</feature>
<dbReference type="GO" id="GO:0004252">
    <property type="term" value="F:serine-type endopeptidase activity"/>
    <property type="evidence" value="ECO:0007669"/>
    <property type="project" value="UniProtKB-EC"/>
</dbReference>
<evidence type="ECO:0000313" key="12">
    <source>
        <dbReference type="EMBL" id="EEC03402.1"/>
    </source>
</evidence>
<evidence type="ECO:0000256" key="5">
    <source>
        <dbReference type="ARBA" id="ARBA00022737"/>
    </source>
</evidence>
<evidence type="ECO:0000256" key="7">
    <source>
        <dbReference type="ARBA" id="ARBA00023136"/>
    </source>
</evidence>
<dbReference type="EC" id="3.4.21.9" evidence="12"/>
<keyword evidence="14" id="KW-1185">Reference proteome</keyword>
<organism>
    <name type="scientific">Ixodes scapularis</name>
    <name type="common">Black-legged tick</name>
    <name type="synonym">Deer tick</name>
    <dbReference type="NCBI Taxonomy" id="6945"/>
    <lineage>
        <taxon>Eukaryota</taxon>
        <taxon>Metazoa</taxon>
        <taxon>Ecdysozoa</taxon>
        <taxon>Arthropoda</taxon>
        <taxon>Chelicerata</taxon>
        <taxon>Arachnida</taxon>
        <taxon>Acari</taxon>
        <taxon>Parasitiformes</taxon>
        <taxon>Ixodida</taxon>
        <taxon>Ixodoidea</taxon>
        <taxon>Ixodidae</taxon>
        <taxon>Ixodinae</taxon>
        <taxon>Ixodes</taxon>
    </lineage>
</organism>
<keyword evidence="5" id="KW-0677">Repeat</keyword>
<evidence type="ECO:0000256" key="2">
    <source>
        <dbReference type="ARBA" id="ARBA00004308"/>
    </source>
</evidence>
<dbReference type="PaxDb" id="6945-B7P9Y0"/>
<evidence type="ECO:0000313" key="14">
    <source>
        <dbReference type="Proteomes" id="UP000001555"/>
    </source>
</evidence>
<dbReference type="PROSITE" id="PS50068">
    <property type="entry name" value="LDLRA_2"/>
    <property type="match status" value="4"/>
</dbReference>
<feature type="disulfide bond" evidence="11">
    <location>
        <begin position="182"/>
        <end position="197"/>
    </location>
</feature>
<dbReference type="GO" id="GO:0012505">
    <property type="term" value="C:endomembrane system"/>
    <property type="evidence" value="ECO:0007669"/>
    <property type="project" value="UniProtKB-SubCell"/>
</dbReference>
<name>B7P9Y0_IXOSC</name>
<evidence type="ECO:0000256" key="1">
    <source>
        <dbReference type="ARBA" id="ARBA00004167"/>
    </source>
</evidence>
<comment type="caution">
    <text evidence="11">Lacks conserved residue(s) required for the propagation of feature annotation.</text>
</comment>
<dbReference type="FunFam" id="4.10.400.10:FF:000002">
    <property type="entry name" value="Low-density lipoprotein receptor-related protein 1"/>
    <property type="match status" value="2"/>
</dbReference>
<feature type="disulfide bond" evidence="11">
    <location>
        <begin position="69"/>
        <end position="84"/>
    </location>
</feature>
<keyword evidence="8 11" id="KW-1015">Disulfide bond</keyword>
<accession>B7P9Y0</accession>
<evidence type="ECO:0000313" key="13">
    <source>
        <dbReference type="EnsemblMetazoa" id="ISCW017311-PA"/>
    </source>
</evidence>
<dbReference type="AlphaFoldDB" id="B7P9Y0"/>
<keyword evidence="10" id="KW-0325">Glycoprotein</keyword>
<dbReference type="EMBL" id="ABJB010054717">
    <property type="status" value="NOT_ANNOTATED_CDS"/>
    <property type="molecule type" value="Genomic_DNA"/>
</dbReference>
<dbReference type="EC" id="3.4.21.45" evidence="12"/>
<evidence type="ECO:0000256" key="10">
    <source>
        <dbReference type="ARBA" id="ARBA00023180"/>
    </source>
</evidence>
<protein>
    <submittedName>
        <fullName evidence="12 13">LDL receptor ligand-binding repeat bearing protein, putative</fullName>
        <ecNumber evidence="12">3.4.21.45</ecNumber>
        <ecNumber evidence="12">3.4.21.9</ecNumber>
    </submittedName>
</protein>
<dbReference type="Gene3D" id="4.10.400.10">
    <property type="entry name" value="Low-density Lipoprotein Receptor"/>
    <property type="match status" value="4"/>
</dbReference>
<keyword evidence="9 12" id="KW-0675">Receptor</keyword>